<proteinExistence type="predicted"/>
<name>A0A3M4JV35_9PSED</name>
<evidence type="ECO:0000313" key="2">
    <source>
        <dbReference type="Proteomes" id="UP000269044"/>
    </source>
</evidence>
<organism evidence="1 2">
    <name type="scientific">Pseudomonas syringae pv. delphinii</name>
    <dbReference type="NCBI Taxonomy" id="192088"/>
    <lineage>
        <taxon>Bacteria</taxon>
        <taxon>Pseudomonadati</taxon>
        <taxon>Pseudomonadota</taxon>
        <taxon>Gammaproteobacteria</taxon>
        <taxon>Pseudomonadales</taxon>
        <taxon>Pseudomonadaceae</taxon>
        <taxon>Pseudomonas</taxon>
    </lineage>
</organism>
<gene>
    <name evidence="1" type="ORF">ALQ08_200026</name>
</gene>
<evidence type="ECO:0000313" key="1">
    <source>
        <dbReference type="EMBL" id="RMQ20902.1"/>
    </source>
</evidence>
<reference evidence="1 2" key="1">
    <citation type="submission" date="2018-08" db="EMBL/GenBank/DDBJ databases">
        <title>Recombination of ecologically and evolutionarily significant loci maintains genetic cohesion in the Pseudomonas syringae species complex.</title>
        <authorList>
            <person name="Dillon M."/>
            <person name="Thakur S."/>
            <person name="Almeida R.N.D."/>
            <person name="Weir B.S."/>
            <person name="Guttman D.S."/>
        </authorList>
    </citation>
    <scope>NUCLEOTIDE SEQUENCE [LARGE SCALE GENOMIC DNA]</scope>
    <source>
        <strain evidence="1 2">ICMP 13052</strain>
    </source>
</reference>
<sequence length="137" mass="14985">MKLDRITGNTENYGHHLQGFCTNPACEPGALGRQVAEHPEGSQQLPDGVHLFECCSCKHRFEVQEQSSAPTEVAPVITSGLSTLTVPCPWCGHRNEYKAEVWPWLNSGGVFAITPITAYAVDCSECHAAYTLRPQAE</sequence>
<dbReference type="EMBL" id="RBRA01000235">
    <property type="protein sequence ID" value="RMQ20902.1"/>
    <property type="molecule type" value="Genomic_DNA"/>
</dbReference>
<dbReference type="AlphaFoldDB" id="A0A3M4JV35"/>
<comment type="caution">
    <text evidence="1">The sequence shown here is derived from an EMBL/GenBank/DDBJ whole genome shotgun (WGS) entry which is preliminary data.</text>
</comment>
<protein>
    <submittedName>
        <fullName evidence="1">Uncharacterized protein</fullName>
    </submittedName>
</protein>
<accession>A0A3M4JV35</accession>
<dbReference type="Proteomes" id="UP000269044">
    <property type="component" value="Unassembled WGS sequence"/>
</dbReference>